<evidence type="ECO:0000313" key="6">
    <source>
        <dbReference type="Ensembl" id="ENSSPUP00000013393.1"/>
    </source>
</evidence>
<comment type="subcellular location">
    <subcellularLocation>
        <location evidence="1">Lipid droplet</location>
    </subcellularLocation>
</comment>
<reference evidence="6" key="1">
    <citation type="submission" date="2025-08" db="UniProtKB">
        <authorList>
            <consortium name="Ensembl"/>
        </authorList>
    </citation>
    <scope>IDENTIFICATION</scope>
</reference>
<organism evidence="6 7">
    <name type="scientific">Sphenodon punctatus</name>
    <name type="common">Tuatara</name>
    <name type="synonym">Hatteria punctata</name>
    <dbReference type="NCBI Taxonomy" id="8508"/>
    <lineage>
        <taxon>Eukaryota</taxon>
        <taxon>Metazoa</taxon>
        <taxon>Chordata</taxon>
        <taxon>Craniata</taxon>
        <taxon>Vertebrata</taxon>
        <taxon>Euteleostomi</taxon>
        <taxon>Lepidosauria</taxon>
        <taxon>Sphenodontia</taxon>
        <taxon>Sphenodontidae</taxon>
        <taxon>Sphenodon</taxon>
    </lineage>
</organism>
<dbReference type="Proteomes" id="UP000694392">
    <property type="component" value="Unplaced"/>
</dbReference>
<dbReference type="GO" id="GO:0010890">
    <property type="term" value="P:positive regulation of triglyceride storage"/>
    <property type="evidence" value="ECO:0007669"/>
    <property type="project" value="TreeGrafter"/>
</dbReference>
<evidence type="ECO:0000256" key="1">
    <source>
        <dbReference type="ARBA" id="ARBA00004502"/>
    </source>
</evidence>
<proteinExistence type="inferred from homology"/>
<keyword evidence="7" id="KW-1185">Reference proteome</keyword>
<protein>
    <recommendedName>
        <fullName evidence="4">Perilipin</fullName>
    </recommendedName>
</protein>
<dbReference type="InterPro" id="IPR004279">
    <property type="entry name" value="Perilipin"/>
</dbReference>
<dbReference type="AlphaFoldDB" id="A0A8D0GSY3"/>
<dbReference type="PANTHER" id="PTHR14024">
    <property type="entry name" value="PERILIPIN"/>
    <property type="match status" value="1"/>
</dbReference>
<evidence type="ECO:0000256" key="3">
    <source>
        <dbReference type="ARBA" id="ARBA00022677"/>
    </source>
</evidence>
<dbReference type="GO" id="GO:0005829">
    <property type="term" value="C:cytosol"/>
    <property type="evidence" value="ECO:0007669"/>
    <property type="project" value="TreeGrafter"/>
</dbReference>
<dbReference type="PIRSF" id="PIRSF036881">
    <property type="entry name" value="PAT"/>
    <property type="match status" value="1"/>
</dbReference>
<dbReference type="OMA" id="ACNVAEM"/>
<dbReference type="Pfam" id="PF03036">
    <property type="entry name" value="Perilipin"/>
    <property type="match status" value="1"/>
</dbReference>
<dbReference type="Ensembl" id="ENSSPUT00000014277.1">
    <property type="protein sequence ID" value="ENSSPUP00000013393.1"/>
    <property type="gene ID" value="ENSSPUG00000010279.1"/>
</dbReference>
<dbReference type="Gene3D" id="1.20.120.340">
    <property type="entry name" value="Flagellar protein FliS"/>
    <property type="match status" value="2"/>
</dbReference>
<evidence type="ECO:0000313" key="7">
    <source>
        <dbReference type="Proteomes" id="UP000694392"/>
    </source>
</evidence>
<dbReference type="GeneTree" id="ENSGT00950000182920"/>
<name>A0A8D0GSY3_SPHPU</name>
<comment type="similarity">
    <text evidence="2 4">Belongs to the perilipin family.</text>
</comment>
<dbReference type="PANTHER" id="PTHR14024:SF51">
    <property type="entry name" value="PERILIPIN-RELATED"/>
    <property type="match status" value="1"/>
</dbReference>
<accession>A0A8D0GSY3</accession>
<dbReference type="SUPFAM" id="SSF109775">
    <property type="entry name" value="Mannose-6-phosphate receptor binding protein 1 (Tip47), C-terminal domain"/>
    <property type="match status" value="1"/>
</dbReference>
<feature type="region of interest" description="Disordered" evidence="5">
    <location>
        <begin position="433"/>
        <end position="465"/>
    </location>
</feature>
<evidence type="ECO:0000256" key="2">
    <source>
        <dbReference type="ARBA" id="ARBA00006311"/>
    </source>
</evidence>
<dbReference type="Gene3D" id="3.30.720.170">
    <property type="entry name" value="Perilipin, alpha-beta domain"/>
    <property type="match status" value="1"/>
</dbReference>
<reference evidence="6" key="2">
    <citation type="submission" date="2025-09" db="UniProtKB">
        <authorList>
            <consortium name="Ensembl"/>
        </authorList>
    </citation>
    <scope>IDENTIFICATION</scope>
</reference>
<keyword evidence="3" id="KW-0551">Lipid droplet</keyword>
<evidence type="ECO:0000256" key="5">
    <source>
        <dbReference type="SAM" id="MobiDB-lite"/>
    </source>
</evidence>
<evidence type="ECO:0000256" key="4">
    <source>
        <dbReference type="PIRNR" id="PIRNR036881"/>
    </source>
</evidence>
<dbReference type="GO" id="GO:0005811">
    <property type="term" value="C:lipid droplet"/>
    <property type="evidence" value="ECO:0007669"/>
    <property type="project" value="UniProtKB-SubCell"/>
</dbReference>
<sequence>MVCVELTSLLPSPELFHCSRVGTGSTGQIQGPNKKPSIVTRVASLPLISSAYNLVSLVYNYAKGTHPYISTVCSVAETVAAMAIGSAMGGAQPILNRLEPQIATANEYACKGLDKLEETLPILHQPTEKLTKSVVTSTVNTARDATSDAKQKMTTRVNEVVGKSREAVQEGVEMTSFIVTHSVNKTKAVGQIVVSGVDAMLRESEDLVDHYLPMTDEELAALATSIQGVKMASVEQQKRQQSYFVRLGSLSIKVRQRAYQHSLTKLRHLKQNIQDPLSQLQLAIDLIELAQQSVGRKLQEAQQKLHQIVSVWKQSEGTDAAKPEQVEPHTLAMLRLVTQDLQPTYECLMASIQGLPSGIMERVERAVESLRQLHASFSRATSFQDLSSNTLAQSKEKVFNVREVLDSVLEYVTHNTPVNWLVGPFSPSLKEDLLSAKDPKEQRDLGRSKTRGTAEYHQHIGDIAP</sequence>
<dbReference type="GO" id="GO:0019915">
    <property type="term" value="P:lipid storage"/>
    <property type="evidence" value="ECO:0007669"/>
    <property type="project" value="TreeGrafter"/>
</dbReference>